<comment type="caution">
    <text evidence="2">The sequence shown here is derived from an EMBL/GenBank/DDBJ whole genome shotgun (WGS) entry which is preliminary data.</text>
</comment>
<dbReference type="OrthoDB" id="154333at2"/>
<keyword evidence="3" id="KW-1185">Reference proteome</keyword>
<dbReference type="Proteomes" id="UP000320244">
    <property type="component" value="Unassembled WGS sequence"/>
</dbReference>
<protein>
    <submittedName>
        <fullName evidence="2">DUF929 domain-containing protein</fullName>
    </submittedName>
</protein>
<dbReference type="InterPro" id="IPR009272">
    <property type="entry name" value="DUF929"/>
</dbReference>
<dbReference type="Pfam" id="PF06053">
    <property type="entry name" value="DUF929"/>
    <property type="match status" value="1"/>
</dbReference>
<gene>
    <name evidence="2" type="ORF">FGL98_17545</name>
</gene>
<reference evidence="2 3" key="2">
    <citation type="submission" date="2019-08" db="EMBL/GenBank/DDBJ databases">
        <title>Jejuicoccus antrihumi gen. nov., sp. nov., a new member of the family Dermacoccaceae isolated from a cave.</title>
        <authorList>
            <person name="Schumann P."/>
            <person name="Kim I.S."/>
        </authorList>
    </citation>
    <scope>NUCLEOTIDE SEQUENCE [LARGE SCALE GENOMIC DNA]</scope>
    <source>
        <strain evidence="2 3">C5-26</strain>
    </source>
</reference>
<dbReference type="RefSeq" id="WP_146318841.1">
    <property type="nucleotide sequence ID" value="NZ_VCQV01000028.1"/>
</dbReference>
<accession>A0A563DWN6</accession>
<reference evidence="2 3" key="1">
    <citation type="submission" date="2019-05" db="EMBL/GenBank/DDBJ databases">
        <authorList>
            <person name="Lee S.D."/>
        </authorList>
    </citation>
    <scope>NUCLEOTIDE SEQUENCE [LARGE SCALE GENOMIC DNA]</scope>
    <source>
        <strain evidence="2 3">C5-26</strain>
    </source>
</reference>
<sequence length="288" mass="30258">MSDKSQPRSGKQRLAVVQAEQARAARQKKLLAVLSGFVVVVLIAVGVAWAVSSQSKSSQDKKALAQAKSNAFISTVTSIPAASFDAVGAGGANGTPQKFKSPKVETENGKPVMTYIGAEFCPYCGMERWAMVAALSRFGTFTGIQSEVSSSTDSPANIPTMTFLHAKYTSKYLVFNSYETQDRNHNPLQTPPAAIVKVETSVNPQGSIPWIDFGGQYYTSGVTYDGSSMSNQSAAAVAAQLKNTSSTIAKGVLGAANAMTVQICNMTHGEPTKVCQSKGVILAAGGIK</sequence>
<organism evidence="2 3">
    <name type="scientific">Leekyejoonella antrihumi</name>
    <dbReference type="NCBI Taxonomy" id="1660198"/>
    <lineage>
        <taxon>Bacteria</taxon>
        <taxon>Bacillati</taxon>
        <taxon>Actinomycetota</taxon>
        <taxon>Actinomycetes</taxon>
        <taxon>Micrococcales</taxon>
        <taxon>Dermacoccaceae</taxon>
        <taxon>Leekyejoonella</taxon>
    </lineage>
</organism>
<dbReference type="AlphaFoldDB" id="A0A563DWN6"/>
<proteinExistence type="predicted"/>
<dbReference type="EMBL" id="VCQV01000028">
    <property type="protein sequence ID" value="TWP34381.1"/>
    <property type="molecule type" value="Genomic_DNA"/>
</dbReference>
<feature type="transmembrane region" description="Helical" evidence="1">
    <location>
        <begin position="30"/>
        <end position="51"/>
    </location>
</feature>
<evidence type="ECO:0000313" key="2">
    <source>
        <dbReference type="EMBL" id="TWP34381.1"/>
    </source>
</evidence>
<evidence type="ECO:0000256" key="1">
    <source>
        <dbReference type="SAM" id="Phobius"/>
    </source>
</evidence>
<name>A0A563DWN6_9MICO</name>
<keyword evidence="1" id="KW-1133">Transmembrane helix</keyword>
<keyword evidence="1" id="KW-0812">Transmembrane</keyword>
<keyword evidence="1" id="KW-0472">Membrane</keyword>
<evidence type="ECO:0000313" key="3">
    <source>
        <dbReference type="Proteomes" id="UP000320244"/>
    </source>
</evidence>